<evidence type="ECO:0000313" key="2">
    <source>
        <dbReference type="EMBL" id="MDK2122907.1"/>
    </source>
</evidence>
<dbReference type="InterPro" id="IPR000396">
    <property type="entry name" value="Pdiesterase2"/>
</dbReference>
<dbReference type="InterPro" id="IPR036866">
    <property type="entry name" value="RibonucZ/Hydroxyglut_hydro"/>
</dbReference>
<feature type="domain" description="Metallo-beta-lactamase" evidence="1">
    <location>
        <begin position="17"/>
        <end position="207"/>
    </location>
</feature>
<accession>A0ABT7DW75</accession>
<dbReference type="EC" id="3.1.4.17" evidence="2"/>
<proteinExistence type="predicted"/>
<dbReference type="SUPFAM" id="SSF56281">
    <property type="entry name" value="Metallo-hydrolase/oxidoreductase"/>
    <property type="match status" value="1"/>
</dbReference>
<evidence type="ECO:0000259" key="1">
    <source>
        <dbReference type="SMART" id="SM00849"/>
    </source>
</evidence>
<dbReference type="InterPro" id="IPR001279">
    <property type="entry name" value="Metallo-B-lactamas"/>
</dbReference>
<gene>
    <name evidence="2" type="ORF">PZA18_02450</name>
</gene>
<sequence length="254" mass="27148">MHVKVLGCSAGISEGLRTTSFKLGDHALLDCGTGVGDLSLPELLAIDTVFLTHSHLDHSGFLPFLADAHASHGGPGITVHALPYVTALLRQRLFDGPLWPDYTRQPEPDHPYIRFQALDFATAIPCGDGTVRALPAQHSVPAVGFLLEGPKAALAFSGDSGPCPAFWAAAAASPKLAHVIVENTFRNQQQTAAERSGHMIANWLPPLAAGIDRPYELWISHLEPGHEAALMAEVQALPLATPARPLQRGMMFVL</sequence>
<organism evidence="2 3">
    <name type="scientific">Parachitinimonas caeni</name>
    <dbReference type="NCBI Taxonomy" id="3031301"/>
    <lineage>
        <taxon>Bacteria</taxon>
        <taxon>Pseudomonadati</taxon>
        <taxon>Pseudomonadota</taxon>
        <taxon>Betaproteobacteria</taxon>
        <taxon>Neisseriales</taxon>
        <taxon>Chitinibacteraceae</taxon>
        <taxon>Parachitinimonas</taxon>
    </lineage>
</organism>
<comment type="caution">
    <text evidence="2">The sequence shown here is derived from an EMBL/GenBank/DDBJ whole genome shotgun (WGS) entry which is preliminary data.</text>
</comment>
<dbReference type="CDD" id="cd07735">
    <property type="entry name" value="class_II_PDE_MBL-fold"/>
    <property type="match status" value="1"/>
</dbReference>
<dbReference type="Gene3D" id="3.60.15.10">
    <property type="entry name" value="Ribonuclease Z/Hydroxyacylglutathione hydrolase-like"/>
    <property type="match status" value="1"/>
</dbReference>
<dbReference type="Pfam" id="PF12706">
    <property type="entry name" value="Lactamase_B_2"/>
    <property type="match status" value="1"/>
</dbReference>
<evidence type="ECO:0000313" key="3">
    <source>
        <dbReference type="Proteomes" id="UP001172778"/>
    </source>
</evidence>
<keyword evidence="2" id="KW-0378">Hydrolase</keyword>
<reference evidence="2" key="1">
    <citation type="submission" date="2023-03" db="EMBL/GenBank/DDBJ databases">
        <title>Chitinimonas shenzhenensis gen. nov., sp. nov., a novel member of family Burkholderiaceae isolated from activated sludge collected in Shen Zhen, China.</title>
        <authorList>
            <person name="Wang X."/>
        </authorList>
    </citation>
    <scope>NUCLEOTIDE SEQUENCE</scope>
    <source>
        <strain evidence="2">DQS-5</strain>
    </source>
</reference>
<dbReference type="SMART" id="SM00849">
    <property type="entry name" value="Lactamase_B"/>
    <property type="match status" value="1"/>
</dbReference>
<dbReference type="RefSeq" id="WP_284099194.1">
    <property type="nucleotide sequence ID" value="NZ_JARRAF010000002.1"/>
</dbReference>
<name>A0ABT7DW75_9NEIS</name>
<protein>
    <submittedName>
        <fullName evidence="2">3',5'-cyclic-nucleotide phosphodiesterase</fullName>
        <ecNumber evidence="2">3.1.4.17</ecNumber>
    </submittedName>
</protein>
<dbReference type="GO" id="GO:0004114">
    <property type="term" value="F:3',5'-cyclic-nucleotide phosphodiesterase activity"/>
    <property type="evidence" value="ECO:0007669"/>
    <property type="project" value="UniProtKB-EC"/>
</dbReference>
<dbReference type="Proteomes" id="UP001172778">
    <property type="component" value="Unassembled WGS sequence"/>
</dbReference>
<dbReference type="EMBL" id="JARRAF010000002">
    <property type="protein sequence ID" value="MDK2122907.1"/>
    <property type="molecule type" value="Genomic_DNA"/>
</dbReference>
<keyword evidence="3" id="KW-1185">Reference proteome</keyword>